<proteinExistence type="predicted"/>
<sequence length="64" mass="6827">MGIGHWALVLNVPLRGSKLRVASRREAEVLGIGHWALGIGYSPRPRVPASSNLPSPHAPSTSTF</sequence>
<accession>A0ABR8K628</accession>
<evidence type="ECO:0000313" key="2">
    <source>
        <dbReference type="Proteomes" id="UP000637383"/>
    </source>
</evidence>
<dbReference type="EMBL" id="JACJTU010000005">
    <property type="protein sequence ID" value="MBD2733632.1"/>
    <property type="molecule type" value="Genomic_DNA"/>
</dbReference>
<reference evidence="1 2" key="1">
    <citation type="journal article" date="2020" name="ISME J.">
        <title>Comparative genomics reveals insights into cyanobacterial evolution and habitat adaptation.</title>
        <authorList>
            <person name="Chen M.Y."/>
            <person name="Teng W.K."/>
            <person name="Zhao L."/>
            <person name="Hu C.X."/>
            <person name="Zhou Y.K."/>
            <person name="Han B.P."/>
            <person name="Song L.R."/>
            <person name="Shu W.S."/>
        </authorList>
    </citation>
    <scope>NUCLEOTIDE SEQUENCE [LARGE SCALE GENOMIC DNA]</scope>
    <source>
        <strain evidence="1 2">FACHB-159</strain>
    </source>
</reference>
<evidence type="ECO:0000313" key="1">
    <source>
        <dbReference type="EMBL" id="MBD2733632.1"/>
    </source>
</evidence>
<comment type="caution">
    <text evidence="1">The sequence shown here is derived from an EMBL/GenBank/DDBJ whole genome shotgun (WGS) entry which is preliminary data.</text>
</comment>
<name>A0ABR8K628_9NOSO</name>
<organism evidence="1 2">
    <name type="scientific">Nostoc paludosum FACHB-159</name>
    <dbReference type="NCBI Taxonomy" id="2692908"/>
    <lineage>
        <taxon>Bacteria</taxon>
        <taxon>Bacillati</taxon>
        <taxon>Cyanobacteriota</taxon>
        <taxon>Cyanophyceae</taxon>
        <taxon>Nostocales</taxon>
        <taxon>Nostocaceae</taxon>
        <taxon>Nostoc</taxon>
    </lineage>
</organism>
<dbReference type="Proteomes" id="UP000637383">
    <property type="component" value="Unassembled WGS sequence"/>
</dbReference>
<keyword evidence="2" id="KW-1185">Reference proteome</keyword>
<protein>
    <submittedName>
        <fullName evidence="1">Uncharacterized protein</fullName>
    </submittedName>
</protein>
<gene>
    <name evidence="1" type="ORF">H6H03_06850</name>
</gene>